<dbReference type="AlphaFoldDB" id="A0A835CCT8"/>
<evidence type="ECO:0000256" key="1">
    <source>
        <dbReference type="SAM" id="MobiDB-lite"/>
    </source>
</evidence>
<comment type="caution">
    <text evidence="2">The sequence shown here is derived from an EMBL/GenBank/DDBJ whole genome shotgun (WGS) entry which is preliminary data.</text>
</comment>
<evidence type="ECO:0000313" key="2">
    <source>
        <dbReference type="EMBL" id="KAF8721026.1"/>
    </source>
</evidence>
<organism evidence="2 3">
    <name type="scientific">Digitaria exilis</name>
    <dbReference type="NCBI Taxonomy" id="1010633"/>
    <lineage>
        <taxon>Eukaryota</taxon>
        <taxon>Viridiplantae</taxon>
        <taxon>Streptophyta</taxon>
        <taxon>Embryophyta</taxon>
        <taxon>Tracheophyta</taxon>
        <taxon>Spermatophyta</taxon>
        <taxon>Magnoliopsida</taxon>
        <taxon>Liliopsida</taxon>
        <taxon>Poales</taxon>
        <taxon>Poaceae</taxon>
        <taxon>PACMAD clade</taxon>
        <taxon>Panicoideae</taxon>
        <taxon>Panicodae</taxon>
        <taxon>Paniceae</taxon>
        <taxon>Anthephorinae</taxon>
        <taxon>Digitaria</taxon>
    </lineage>
</organism>
<keyword evidence="3" id="KW-1185">Reference proteome</keyword>
<protein>
    <submittedName>
        <fullName evidence="2">Uncharacterized protein</fullName>
    </submittedName>
</protein>
<accession>A0A835CCT8</accession>
<name>A0A835CCT8_9POAL</name>
<gene>
    <name evidence="2" type="ORF">HU200_023438</name>
</gene>
<feature type="region of interest" description="Disordered" evidence="1">
    <location>
        <begin position="57"/>
        <end position="109"/>
    </location>
</feature>
<proteinExistence type="predicted"/>
<dbReference type="Proteomes" id="UP000636709">
    <property type="component" value="Unassembled WGS sequence"/>
</dbReference>
<dbReference type="EMBL" id="JACEFO010001687">
    <property type="protein sequence ID" value="KAF8721026.1"/>
    <property type="molecule type" value="Genomic_DNA"/>
</dbReference>
<sequence length="182" mass="19374">MEGIATAGPARRNSPSNPINLSMEPGWIQERQQLFAGLSGRVAGRPRASLSMILSAPPGYYTCSDSRPNGGPTWPRRIGDKAPQQPPPPPPRSLRSPPEAKAQGHTPRMAAARSLILRHLRLAEAPSSATSFRPAAAAGGAVRAAMDSEVTDRIIKVVKNFQKIDDPSKVCTRVSLPLSVGN</sequence>
<evidence type="ECO:0000313" key="3">
    <source>
        <dbReference type="Proteomes" id="UP000636709"/>
    </source>
</evidence>
<reference evidence="2" key="1">
    <citation type="submission" date="2020-07" db="EMBL/GenBank/DDBJ databases">
        <title>Genome sequence and genetic diversity analysis of an under-domesticated orphan crop, white fonio (Digitaria exilis).</title>
        <authorList>
            <person name="Bennetzen J.L."/>
            <person name="Chen S."/>
            <person name="Ma X."/>
            <person name="Wang X."/>
            <person name="Yssel A.E.J."/>
            <person name="Chaluvadi S.R."/>
            <person name="Johnson M."/>
            <person name="Gangashetty P."/>
            <person name="Hamidou F."/>
            <person name="Sanogo M.D."/>
            <person name="Zwaenepoel A."/>
            <person name="Wallace J."/>
            <person name="Van De Peer Y."/>
            <person name="Van Deynze A."/>
        </authorList>
    </citation>
    <scope>NUCLEOTIDE SEQUENCE</scope>
    <source>
        <tissue evidence="2">Leaves</tissue>
    </source>
</reference>
<feature type="region of interest" description="Disordered" evidence="1">
    <location>
        <begin position="1"/>
        <end position="25"/>
    </location>
</feature>